<evidence type="ECO:0000313" key="9">
    <source>
        <dbReference type="Proteomes" id="UP001152795"/>
    </source>
</evidence>
<evidence type="ECO:0000256" key="6">
    <source>
        <dbReference type="ARBA" id="ARBA00023242"/>
    </source>
</evidence>
<proteinExistence type="predicted"/>
<keyword evidence="2" id="KW-0678">Repressor</keyword>
<keyword evidence="4" id="KW-0238">DNA-binding</keyword>
<feature type="region of interest" description="Disordered" evidence="7">
    <location>
        <begin position="62"/>
        <end position="94"/>
    </location>
</feature>
<feature type="region of interest" description="Disordered" evidence="7">
    <location>
        <begin position="338"/>
        <end position="373"/>
    </location>
</feature>
<evidence type="ECO:0000256" key="5">
    <source>
        <dbReference type="ARBA" id="ARBA00023163"/>
    </source>
</evidence>
<sequence length="399" mass="43202">MANNLLKDMGNKESLNSAENDASSAVVESSEANRIQERASIAGVEKNDQNLSKVFKYDTGLNAKGPTQFPKSADSRKAVTDTQPQRSLPQQLASHPGFTQDISAAKDFLQSYANMQQPMFATSGYANGGSAFTGPMIPPMLVQQPMQMPANLPGMYQTGFMYQALPELKSSYPKSHYFPPFTKGSLIMLSAGGLKPIEDLKTADFIESAEVSKQLSLETCKIAKIQDVPNSAITLIGFAVENYEKEVLVEKPSDHPFFVYNQGWASCKPDATLVQYGLPCQQLKLGDVCVFLSDRIDNRSDTLTGLDGKATVDDGVGRKQPSFGDANKFLTSQAANGKELLSRDGQQNGSKTASEKGYKTGSPFDNVEKLDDNSFGQPVVKKAKLDGMASKTIQDAVTN</sequence>
<dbReference type="InterPro" id="IPR036096">
    <property type="entry name" value="Ataxin_AXH_dom_sf"/>
</dbReference>
<accession>A0A6S7FQA1</accession>
<keyword evidence="5" id="KW-0804">Transcription</keyword>
<evidence type="ECO:0000313" key="8">
    <source>
        <dbReference type="EMBL" id="CAB3981758.1"/>
    </source>
</evidence>
<protein>
    <submittedName>
        <fullName evidence="8">Ataxin-1-like isoform X2</fullName>
    </submittedName>
</protein>
<dbReference type="Pfam" id="PF08517">
    <property type="entry name" value="AXH"/>
    <property type="match status" value="1"/>
</dbReference>
<keyword evidence="3" id="KW-0805">Transcription regulation</keyword>
<dbReference type="AlphaFoldDB" id="A0A6S7FQA1"/>
<feature type="compositionally biased region" description="Polar residues" evidence="7">
    <location>
        <begin position="80"/>
        <end position="93"/>
    </location>
</feature>
<comment type="subcellular location">
    <subcellularLocation>
        <location evidence="1">Nucleus</location>
    </subcellularLocation>
</comment>
<dbReference type="PANTHER" id="PTHR13392">
    <property type="entry name" value="ATAXIN 1"/>
    <property type="match status" value="1"/>
</dbReference>
<organism evidence="8 9">
    <name type="scientific">Paramuricea clavata</name>
    <name type="common">Red gorgonian</name>
    <name type="synonym">Violescent sea-whip</name>
    <dbReference type="NCBI Taxonomy" id="317549"/>
    <lineage>
        <taxon>Eukaryota</taxon>
        <taxon>Metazoa</taxon>
        <taxon>Cnidaria</taxon>
        <taxon>Anthozoa</taxon>
        <taxon>Octocorallia</taxon>
        <taxon>Malacalcyonacea</taxon>
        <taxon>Plexauridae</taxon>
        <taxon>Paramuricea</taxon>
    </lineage>
</organism>
<comment type="caution">
    <text evidence="8">The sequence shown here is derived from an EMBL/GenBank/DDBJ whole genome shotgun (WGS) entry which is preliminary data.</text>
</comment>
<dbReference type="GO" id="GO:0003677">
    <property type="term" value="F:DNA binding"/>
    <property type="evidence" value="ECO:0007669"/>
    <property type="project" value="UniProtKB-KW"/>
</dbReference>
<evidence type="ECO:0000256" key="7">
    <source>
        <dbReference type="SAM" id="MobiDB-lite"/>
    </source>
</evidence>
<evidence type="ECO:0000256" key="3">
    <source>
        <dbReference type="ARBA" id="ARBA00023015"/>
    </source>
</evidence>
<dbReference type="SUPFAM" id="SSF102031">
    <property type="entry name" value="AXH domain"/>
    <property type="match status" value="1"/>
</dbReference>
<name>A0A6S7FQA1_PARCT</name>
<evidence type="ECO:0000256" key="4">
    <source>
        <dbReference type="ARBA" id="ARBA00023125"/>
    </source>
</evidence>
<dbReference type="GO" id="GO:0003723">
    <property type="term" value="F:RNA binding"/>
    <property type="evidence" value="ECO:0007669"/>
    <property type="project" value="InterPro"/>
</dbReference>
<feature type="region of interest" description="Disordered" evidence="7">
    <location>
        <begin position="1"/>
        <end position="45"/>
    </location>
</feature>
<keyword evidence="6" id="KW-0539">Nucleus</keyword>
<reference evidence="8" key="1">
    <citation type="submission" date="2020-04" db="EMBL/GenBank/DDBJ databases">
        <authorList>
            <person name="Alioto T."/>
            <person name="Alioto T."/>
            <person name="Gomez Garrido J."/>
        </authorList>
    </citation>
    <scope>NUCLEOTIDE SEQUENCE</scope>
    <source>
        <strain evidence="8">A484AB</strain>
    </source>
</reference>
<dbReference type="Proteomes" id="UP001152795">
    <property type="component" value="Unassembled WGS sequence"/>
</dbReference>
<evidence type="ECO:0000256" key="1">
    <source>
        <dbReference type="ARBA" id="ARBA00004123"/>
    </source>
</evidence>
<dbReference type="InterPro" id="IPR043404">
    <property type="entry name" value="ATAXIN1-like"/>
</dbReference>
<keyword evidence="9" id="KW-1185">Reference proteome</keyword>
<feature type="compositionally biased region" description="Low complexity" evidence="7">
    <location>
        <begin position="16"/>
        <end position="33"/>
    </location>
</feature>
<dbReference type="OrthoDB" id="10000452at2759"/>
<gene>
    <name evidence="8" type="ORF">PACLA_8A079554</name>
</gene>
<evidence type="ECO:0000256" key="2">
    <source>
        <dbReference type="ARBA" id="ARBA00022491"/>
    </source>
</evidence>
<dbReference type="SMART" id="SM00536">
    <property type="entry name" value="AXH"/>
    <property type="match status" value="1"/>
</dbReference>
<dbReference type="PANTHER" id="PTHR13392:SF13">
    <property type="entry name" value="AXH DOMAIN-CONTAINING PROTEIN"/>
    <property type="match status" value="1"/>
</dbReference>
<dbReference type="InterPro" id="IPR003652">
    <property type="entry name" value="Ataxin_AXH_dom"/>
</dbReference>
<dbReference type="EMBL" id="CACRXK020000426">
    <property type="protein sequence ID" value="CAB3981758.1"/>
    <property type="molecule type" value="Genomic_DNA"/>
</dbReference>
<dbReference type="PROSITE" id="PS51148">
    <property type="entry name" value="AXH"/>
    <property type="match status" value="1"/>
</dbReference>
<dbReference type="GO" id="GO:0006355">
    <property type="term" value="P:regulation of DNA-templated transcription"/>
    <property type="evidence" value="ECO:0007669"/>
    <property type="project" value="InterPro"/>
</dbReference>
<dbReference type="GO" id="GO:0005634">
    <property type="term" value="C:nucleus"/>
    <property type="evidence" value="ECO:0007669"/>
    <property type="project" value="UniProtKB-SubCell"/>
</dbReference>